<evidence type="ECO:0000256" key="6">
    <source>
        <dbReference type="ARBA" id="ARBA00022968"/>
    </source>
</evidence>
<dbReference type="PANTHER" id="PTHR24286:SF221">
    <property type="entry name" value="TAXADIENE 5-ALPHA HYDROXYLASE"/>
    <property type="match status" value="1"/>
</dbReference>
<sequence length="492" mass="56055">MADYINFAVTGLLHTFLASLIGILVLFMLRKHRRKARAYEKLMPPGEMGIPWIGETLDFYRALQKNRLFEDFIAPRIKAHGKTFKTRLMGSPTVIVNGAEANRFFLSNEFKLVVSSWPASSVQLMGKNSIMEKSGEQHRVVRSILTSCLSNKGLEGLVPKICKVVKDHLEKNWGDKPQEERIISLYKTAKFLSFRIMCECQLEMEAEEELFECFEKVLEGIFSPLVNLPGTSFWRAKRARAEIEKILVKLVRQKRKVIEEEQAVGGAAAEETRTLLSRLVSAMIRGEITEVEVVDNIVLLIFAAHDTSSFAIAMTFKMLAQHQSCYSLLLQEHSNISTNKTKEGEDLTMEDVMKMNYTWQVARESVRLFPPIFGSFRRATSDIEFDGFTIPQGWKVLWTAYGTHFSEDYFKDPMKFDPNRFEEPISPYIFVAFGGGPRVCAGYQLAKMNILIFVHLAVTNYNWSLVQPNEPIVMDPLPLPSQGMPLRVSPKV</sequence>
<feature type="transmembrane region" description="Helical" evidence="15">
    <location>
        <begin position="6"/>
        <end position="29"/>
    </location>
</feature>
<evidence type="ECO:0000256" key="13">
    <source>
        <dbReference type="PIRSR" id="PIRSR602401-1"/>
    </source>
</evidence>
<dbReference type="CDD" id="cd11043">
    <property type="entry name" value="CYP90-like"/>
    <property type="match status" value="1"/>
</dbReference>
<dbReference type="Proteomes" id="UP000596660">
    <property type="component" value="Unplaced"/>
</dbReference>
<evidence type="ECO:0000256" key="9">
    <source>
        <dbReference type="ARBA" id="ARBA00023004"/>
    </source>
</evidence>
<dbReference type="GO" id="GO:0016125">
    <property type="term" value="P:sterol metabolic process"/>
    <property type="evidence" value="ECO:0007669"/>
    <property type="project" value="TreeGrafter"/>
</dbReference>
<keyword evidence="6" id="KW-0735">Signal-anchor</keyword>
<dbReference type="AlphaFoldDB" id="A0A803LRM6"/>
<dbReference type="InterPro" id="IPR017972">
    <property type="entry name" value="Cyt_P450_CS"/>
</dbReference>
<comment type="cofactor">
    <cofactor evidence="1 13">
        <name>heme</name>
        <dbReference type="ChEBI" id="CHEBI:30413"/>
    </cofactor>
</comment>
<dbReference type="SUPFAM" id="SSF48264">
    <property type="entry name" value="Cytochrome P450"/>
    <property type="match status" value="1"/>
</dbReference>
<keyword evidence="9 13" id="KW-0408">Iron</keyword>
<evidence type="ECO:0000256" key="8">
    <source>
        <dbReference type="ARBA" id="ARBA00023002"/>
    </source>
</evidence>
<keyword evidence="15" id="KW-0472">Membrane</keyword>
<keyword evidence="17" id="KW-1185">Reference proteome</keyword>
<evidence type="ECO:0000313" key="16">
    <source>
        <dbReference type="EnsemblPlants" id="AUR62017605-RA:cds"/>
    </source>
</evidence>
<dbReference type="InterPro" id="IPR002401">
    <property type="entry name" value="Cyt_P450_E_grp-I"/>
</dbReference>
<evidence type="ECO:0000256" key="11">
    <source>
        <dbReference type="ARBA" id="ARBA00066327"/>
    </source>
</evidence>
<evidence type="ECO:0000256" key="15">
    <source>
        <dbReference type="SAM" id="Phobius"/>
    </source>
</evidence>
<dbReference type="Pfam" id="PF00067">
    <property type="entry name" value="p450"/>
    <property type="match status" value="1"/>
</dbReference>
<keyword evidence="10" id="KW-0325">Glycoprotein</keyword>
<dbReference type="PRINTS" id="PR00463">
    <property type="entry name" value="EP450I"/>
</dbReference>
<keyword evidence="7 15" id="KW-1133">Transmembrane helix</keyword>
<keyword evidence="5 13" id="KW-0479">Metal-binding</keyword>
<feature type="binding site" description="axial binding residue" evidence="13">
    <location>
        <position position="440"/>
    </location>
    <ligand>
        <name>heme</name>
        <dbReference type="ChEBI" id="CHEBI:30413"/>
    </ligand>
    <ligandPart>
        <name>Fe</name>
        <dbReference type="ChEBI" id="CHEBI:18248"/>
    </ligandPart>
</feature>
<keyword evidence="13 14" id="KW-0349">Heme</keyword>
<evidence type="ECO:0000256" key="14">
    <source>
        <dbReference type="RuleBase" id="RU000461"/>
    </source>
</evidence>
<proteinExistence type="inferred from homology"/>
<evidence type="ECO:0000256" key="1">
    <source>
        <dbReference type="ARBA" id="ARBA00001971"/>
    </source>
</evidence>
<organism evidence="16 17">
    <name type="scientific">Chenopodium quinoa</name>
    <name type="common">Quinoa</name>
    <dbReference type="NCBI Taxonomy" id="63459"/>
    <lineage>
        <taxon>Eukaryota</taxon>
        <taxon>Viridiplantae</taxon>
        <taxon>Streptophyta</taxon>
        <taxon>Embryophyta</taxon>
        <taxon>Tracheophyta</taxon>
        <taxon>Spermatophyta</taxon>
        <taxon>Magnoliopsida</taxon>
        <taxon>eudicotyledons</taxon>
        <taxon>Gunneridae</taxon>
        <taxon>Pentapetalae</taxon>
        <taxon>Caryophyllales</taxon>
        <taxon>Chenopodiaceae</taxon>
        <taxon>Chenopodioideae</taxon>
        <taxon>Atripliceae</taxon>
        <taxon>Chenopodium</taxon>
    </lineage>
</organism>
<dbReference type="GO" id="GO:0102373">
    <property type="term" value="F:beta-amyrin 28-monooxygenase activity"/>
    <property type="evidence" value="ECO:0007669"/>
    <property type="project" value="UniProtKB-EC"/>
</dbReference>
<dbReference type="InterPro" id="IPR001128">
    <property type="entry name" value="Cyt_P450"/>
</dbReference>
<dbReference type="SMR" id="A0A803LRM6"/>
<dbReference type="EnsemblPlants" id="AUR62017605-RA">
    <property type="protein sequence ID" value="AUR62017605-RA:cds"/>
    <property type="gene ID" value="AUR62017605"/>
</dbReference>
<gene>
    <name evidence="16" type="primary">LOC110701847</name>
</gene>
<protein>
    <recommendedName>
        <fullName evidence="11">beta-amyrin 28-monooxygenase</fullName>
        <ecNumber evidence="11">1.14.14.126</ecNumber>
    </recommendedName>
</protein>
<name>A0A803LRM6_CHEQI</name>
<comment type="subcellular location">
    <subcellularLocation>
        <location evidence="2">Membrane</location>
        <topology evidence="2">Single-pass type II membrane protein</topology>
    </subcellularLocation>
</comment>
<dbReference type="GeneID" id="110701847"/>
<evidence type="ECO:0000256" key="2">
    <source>
        <dbReference type="ARBA" id="ARBA00004606"/>
    </source>
</evidence>
<evidence type="ECO:0000256" key="4">
    <source>
        <dbReference type="ARBA" id="ARBA00022692"/>
    </source>
</evidence>
<dbReference type="RefSeq" id="XP_021735153.1">
    <property type="nucleotide sequence ID" value="XM_021879461.1"/>
</dbReference>
<dbReference type="FunFam" id="1.10.630.10:FF:000022">
    <property type="entry name" value="Taxadiene 5-alpha hydroxylase"/>
    <property type="match status" value="1"/>
</dbReference>
<dbReference type="OrthoDB" id="442633at2759"/>
<evidence type="ECO:0000256" key="3">
    <source>
        <dbReference type="ARBA" id="ARBA00010617"/>
    </source>
</evidence>
<dbReference type="GO" id="GO:0016020">
    <property type="term" value="C:membrane"/>
    <property type="evidence" value="ECO:0007669"/>
    <property type="project" value="UniProtKB-SubCell"/>
</dbReference>
<evidence type="ECO:0000313" key="17">
    <source>
        <dbReference type="Proteomes" id="UP000596660"/>
    </source>
</evidence>
<dbReference type="PANTHER" id="PTHR24286">
    <property type="entry name" value="CYTOCHROME P450 26"/>
    <property type="match status" value="1"/>
</dbReference>
<dbReference type="OMA" id="VHYVVTQ"/>
<dbReference type="GO" id="GO:0016135">
    <property type="term" value="P:saponin biosynthetic process"/>
    <property type="evidence" value="ECO:0007669"/>
    <property type="project" value="UniProtKB-ARBA"/>
</dbReference>
<reference evidence="16" key="2">
    <citation type="submission" date="2021-03" db="UniProtKB">
        <authorList>
            <consortium name="EnsemblPlants"/>
        </authorList>
    </citation>
    <scope>IDENTIFICATION</scope>
</reference>
<keyword evidence="4 15" id="KW-0812">Transmembrane</keyword>
<dbReference type="PROSITE" id="PS00086">
    <property type="entry name" value="CYTOCHROME_P450"/>
    <property type="match status" value="1"/>
</dbReference>
<accession>A0A803LRM6</accession>
<keyword evidence="8 14" id="KW-0560">Oxidoreductase</keyword>
<dbReference type="InterPro" id="IPR036396">
    <property type="entry name" value="Cyt_P450_sf"/>
</dbReference>
<evidence type="ECO:0000256" key="10">
    <source>
        <dbReference type="ARBA" id="ARBA00023180"/>
    </source>
</evidence>
<dbReference type="GO" id="GO:0016104">
    <property type="term" value="P:triterpenoid biosynthetic process"/>
    <property type="evidence" value="ECO:0007669"/>
    <property type="project" value="UniProtKB-ARBA"/>
</dbReference>
<keyword evidence="14" id="KW-0503">Monooxygenase</keyword>
<dbReference type="KEGG" id="cqi:110701847"/>
<reference evidence="16" key="1">
    <citation type="journal article" date="2017" name="Nature">
        <title>The genome of Chenopodium quinoa.</title>
        <authorList>
            <person name="Jarvis D.E."/>
            <person name="Ho Y.S."/>
            <person name="Lightfoot D.J."/>
            <person name="Schmoeckel S.M."/>
            <person name="Li B."/>
            <person name="Borm T.J.A."/>
            <person name="Ohyanagi H."/>
            <person name="Mineta K."/>
            <person name="Michell C.T."/>
            <person name="Saber N."/>
            <person name="Kharbatia N.M."/>
            <person name="Rupper R.R."/>
            <person name="Sharp A.R."/>
            <person name="Dally N."/>
            <person name="Boughton B.A."/>
            <person name="Woo Y.H."/>
            <person name="Gao G."/>
            <person name="Schijlen E.G.W.M."/>
            <person name="Guo X."/>
            <person name="Momin A.A."/>
            <person name="Negrao S."/>
            <person name="Al-Babili S."/>
            <person name="Gehring C."/>
            <person name="Roessner U."/>
            <person name="Jung C."/>
            <person name="Murphy K."/>
            <person name="Arold S.T."/>
            <person name="Gojobori T."/>
            <person name="van der Linden C.G."/>
            <person name="van Loo E.N."/>
            <person name="Jellen E.N."/>
            <person name="Maughan P.J."/>
            <person name="Tester M."/>
        </authorList>
    </citation>
    <scope>NUCLEOTIDE SEQUENCE [LARGE SCALE GENOMIC DNA]</scope>
    <source>
        <strain evidence="16">cv. PI 614886</strain>
    </source>
</reference>
<dbReference type="GO" id="GO:0005506">
    <property type="term" value="F:iron ion binding"/>
    <property type="evidence" value="ECO:0007669"/>
    <property type="project" value="InterPro"/>
</dbReference>
<dbReference type="EC" id="1.14.14.126" evidence="11"/>
<evidence type="ECO:0000256" key="5">
    <source>
        <dbReference type="ARBA" id="ARBA00022723"/>
    </source>
</evidence>
<dbReference type="Gene3D" id="1.10.630.10">
    <property type="entry name" value="Cytochrome P450"/>
    <property type="match status" value="1"/>
</dbReference>
<dbReference type="Gramene" id="AUR62017605-RA">
    <property type="protein sequence ID" value="AUR62017605-RA:cds"/>
    <property type="gene ID" value="AUR62017605"/>
</dbReference>
<evidence type="ECO:0000256" key="12">
    <source>
        <dbReference type="ARBA" id="ARBA00093231"/>
    </source>
</evidence>
<dbReference type="PRINTS" id="PR00385">
    <property type="entry name" value="P450"/>
</dbReference>
<comment type="catalytic activity">
    <reaction evidence="12">
        <text>beta-amyrin + 3 reduced [NADPH--hemoprotein reductase] + 3 O2 = oleanolate + 3 oxidized [NADPH--hemoprotein reductase] + 4 H2O + 4 H(+)</text>
        <dbReference type="Rhea" id="RHEA:43068"/>
        <dbReference type="Rhea" id="RHEA-COMP:11964"/>
        <dbReference type="Rhea" id="RHEA-COMP:11965"/>
        <dbReference type="ChEBI" id="CHEBI:10352"/>
        <dbReference type="ChEBI" id="CHEBI:15377"/>
        <dbReference type="ChEBI" id="CHEBI:15378"/>
        <dbReference type="ChEBI" id="CHEBI:15379"/>
        <dbReference type="ChEBI" id="CHEBI:57618"/>
        <dbReference type="ChEBI" id="CHEBI:58210"/>
        <dbReference type="ChEBI" id="CHEBI:82828"/>
        <dbReference type="EC" id="1.14.14.126"/>
    </reaction>
    <physiologicalReaction direction="left-to-right" evidence="12">
        <dbReference type="Rhea" id="RHEA:43069"/>
    </physiologicalReaction>
</comment>
<evidence type="ECO:0000256" key="7">
    <source>
        <dbReference type="ARBA" id="ARBA00022989"/>
    </source>
</evidence>
<comment type="similarity">
    <text evidence="3 14">Belongs to the cytochrome P450 family.</text>
</comment>
<dbReference type="GO" id="GO:0020037">
    <property type="term" value="F:heme binding"/>
    <property type="evidence" value="ECO:0007669"/>
    <property type="project" value="InterPro"/>
</dbReference>